<proteinExistence type="inferred from homology"/>
<dbReference type="Proteomes" id="UP000018936">
    <property type="component" value="Unassembled WGS sequence"/>
</dbReference>
<evidence type="ECO:0000256" key="7">
    <source>
        <dbReference type="ARBA" id="ARBA00022729"/>
    </source>
</evidence>
<keyword evidence="9 16" id="KW-1015">Disulfide bond</keyword>
<keyword evidence="5" id="KW-0964">Secreted</keyword>
<keyword evidence="18" id="KW-1185">Reference proteome</keyword>
<dbReference type="AlphaFoldDB" id="V8N423"/>
<evidence type="ECO:0000256" key="6">
    <source>
        <dbReference type="ARBA" id="ARBA00022723"/>
    </source>
</evidence>
<dbReference type="Pfam" id="PF01122">
    <property type="entry name" value="Cobalamin_bind"/>
    <property type="match status" value="1"/>
</dbReference>
<dbReference type="PANTHER" id="PTHR10559">
    <property type="entry name" value="TRANSCOBALAMIN-1/GASTRIC INTRINSIC FACTOR"/>
    <property type="match status" value="1"/>
</dbReference>
<evidence type="ECO:0000256" key="13">
    <source>
        <dbReference type="ARBA" id="ARBA00040958"/>
    </source>
</evidence>
<evidence type="ECO:0000313" key="18">
    <source>
        <dbReference type="Proteomes" id="UP000018936"/>
    </source>
</evidence>
<evidence type="ECO:0000256" key="3">
    <source>
        <dbReference type="ARBA" id="ARBA00022426"/>
    </source>
</evidence>
<dbReference type="EMBL" id="AZIM01015980">
    <property type="protein sequence ID" value="ETE56636.1"/>
    <property type="molecule type" value="Genomic_DNA"/>
</dbReference>
<evidence type="ECO:0000256" key="10">
    <source>
        <dbReference type="ARBA" id="ARBA00023285"/>
    </source>
</evidence>
<dbReference type="InterPro" id="IPR002157">
    <property type="entry name" value="Cbl-bd_prot"/>
</dbReference>
<gene>
    <name evidence="17" type="ORF">L345_17653</name>
</gene>
<comment type="subunit">
    <text evidence="12">Interacts with CD320 (via LDL-receptor class A domains).</text>
</comment>
<evidence type="ECO:0000256" key="15">
    <source>
        <dbReference type="PIRSR" id="PIRSR602157-1"/>
    </source>
</evidence>
<feature type="binding site" evidence="15">
    <location>
        <begin position="7"/>
        <end position="11"/>
    </location>
    <ligand>
        <name>cyanocob(III)alamin</name>
        <dbReference type="ChEBI" id="CHEBI:17439"/>
    </ligand>
</feature>
<dbReference type="GO" id="GO:0015889">
    <property type="term" value="P:cobalamin transport"/>
    <property type="evidence" value="ECO:0007669"/>
    <property type="project" value="InterPro"/>
</dbReference>
<feature type="disulfide bond" evidence="16">
    <location>
        <begin position="20"/>
        <end position="63"/>
    </location>
</feature>
<evidence type="ECO:0000256" key="11">
    <source>
        <dbReference type="ARBA" id="ARBA00037184"/>
    </source>
</evidence>
<dbReference type="Gene3D" id="1.50.10.20">
    <property type="match status" value="1"/>
</dbReference>
<keyword evidence="8" id="KW-0406">Ion transport</keyword>
<accession>V8N423</accession>
<comment type="subcellular location">
    <subcellularLocation>
        <location evidence="1">Secreted</location>
    </subcellularLocation>
</comment>
<feature type="non-terminal residue" evidence="17">
    <location>
        <position position="1"/>
    </location>
</feature>
<dbReference type="PANTHER" id="PTHR10559:SF14">
    <property type="entry name" value="TRANSCOBALAMIN-2"/>
    <property type="match status" value="1"/>
</dbReference>
<keyword evidence="6" id="KW-0479">Metal-binding</keyword>
<organism evidence="17 18">
    <name type="scientific">Ophiophagus hannah</name>
    <name type="common">King cobra</name>
    <name type="synonym">Naja hannah</name>
    <dbReference type="NCBI Taxonomy" id="8665"/>
    <lineage>
        <taxon>Eukaryota</taxon>
        <taxon>Metazoa</taxon>
        <taxon>Chordata</taxon>
        <taxon>Craniata</taxon>
        <taxon>Vertebrata</taxon>
        <taxon>Euteleostomi</taxon>
        <taxon>Lepidosauria</taxon>
        <taxon>Squamata</taxon>
        <taxon>Bifurcata</taxon>
        <taxon>Unidentata</taxon>
        <taxon>Episquamata</taxon>
        <taxon>Toxicofera</taxon>
        <taxon>Serpentes</taxon>
        <taxon>Colubroidea</taxon>
        <taxon>Elapidae</taxon>
        <taxon>Elapinae</taxon>
        <taxon>Ophiophagus</taxon>
    </lineage>
</organism>
<dbReference type="GO" id="GO:0006824">
    <property type="term" value="P:cobalt ion transport"/>
    <property type="evidence" value="ECO:0007669"/>
    <property type="project" value="UniProtKB-KW"/>
</dbReference>
<comment type="similarity">
    <text evidence="2">Belongs to the eukaryotic cobalamin transport proteins family.</text>
</comment>
<evidence type="ECO:0000256" key="14">
    <source>
        <dbReference type="ARBA" id="ARBA00041463"/>
    </source>
</evidence>
<evidence type="ECO:0000256" key="2">
    <source>
        <dbReference type="ARBA" id="ARBA00006449"/>
    </source>
</evidence>
<evidence type="ECO:0000256" key="12">
    <source>
        <dbReference type="ARBA" id="ARBA00038518"/>
    </source>
</evidence>
<evidence type="ECO:0000256" key="16">
    <source>
        <dbReference type="PIRSR" id="PIRSR602157-2"/>
    </source>
</evidence>
<feature type="binding site" evidence="15">
    <location>
        <position position="101"/>
    </location>
    <ligand>
        <name>cyanocob(III)alamin</name>
        <dbReference type="ChEBI" id="CHEBI:17439"/>
    </ligand>
</feature>
<reference evidence="17 18" key="1">
    <citation type="journal article" date="2013" name="Proc. Natl. Acad. Sci. U.S.A.">
        <title>The king cobra genome reveals dynamic gene evolution and adaptation in the snake venom system.</title>
        <authorList>
            <person name="Vonk F.J."/>
            <person name="Casewell N.R."/>
            <person name="Henkel C.V."/>
            <person name="Heimberg A.M."/>
            <person name="Jansen H.J."/>
            <person name="McCleary R.J."/>
            <person name="Kerkkamp H.M."/>
            <person name="Vos R.A."/>
            <person name="Guerreiro I."/>
            <person name="Calvete J.J."/>
            <person name="Wuster W."/>
            <person name="Woods A.E."/>
            <person name="Logan J.M."/>
            <person name="Harrison R.A."/>
            <person name="Castoe T.A."/>
            <person name="de Koning A.P."/>
            <person name="Pollock D.D."/>
            <person name="Yandell M."/>
            <person name="Calderon D."/>
            <person name="Renjifo C."/>
            <person name="Currier R.B."/>
            <person name="Salgado D."/>
            <person name="Pla D."/>
            <person name="Sanz L."/>
            <person name="Hyder A.S."/>
            <person name="Ribeiro J.M."/>
            <person name="Arntzen J.W."/>
            <person name="van den Thillart G.E."/>
            <person name="Boetzer M."/>
            <person name="Pirovano W."/>
            <person name="Dirks R.P."/>
            <person name="Spaink H.P."/>
            <person name="Duboule D."/>
            <person name="McGlinn E."/>
            <person name="Kini R.M."/>
            <person name="Richardson M.K."/>
        </authorList>
    </citation>
    <scope>NUCLEOTIDE SEQUENCE</scope>
    <source>
        <tissue evidence="17">Blood</tissue>
    </source>
</reference>
<keyword evidence="10 15" id="KW-0170">Cobalt</keyword>
<dbReference type="GO" id="GO:0005615">
    <property type="term" value="C:extracellular space"/>
    <property type="evidence" value="ECO:0007669"/>
    <property type="project" value="TreeGrafter"/>
</dbReference>
<protein>
    <recommendedName>
        <fullName evidence="13">Transcobalamin-2</fullName>
    </recommendedName>
    <alternativeName>
        <fullName evidence="14">Transcobalamin II</fullName>
    </alternativeName>
</protein>
<keyword evidence="3" id="KW-0171">Cobalt transport</keyword>
<dbReference type="GO" id="GO:0031419">
    <property type="term" value="F:cobalamin binding"/>
    <property type="evidence" value="ECO:0007669"/>
    <property type="project" value="InterPro"/>
</dbReference>
<evidence type="ECO:0000256" key="5">
    <source>
        <dbReference type="ARBA" id="ARBA00022525"/>
    </source>
</evidence>
<evidence type="ECO:0000313" key="17">
    <source>
        <dbReference type="EMBL" id="ETE56636.1"/>
    </source>
</evidence>
<sequence length="110" mass="12377">EKGHPITNYYQYSLGILALCVHNKRIDSEVIRKLLSAKRNGRFYHHQTLSVDTEAMAGLAFVCLERTPTYPQNLQVGMRRAVKRAKGKILEAQTPDGVYGNNYSSPLAVQ</sequence>
<keyword evidence="4" id="KW-0813">Transport</keyword>
<comment type="function">
    <text evidence="11">Primary vitamin B12-binding and transport protein. Delivers cobalamin to cells.</text>
</comment>
<dbReference type="InterPro" id="IPR051588">
    <property type="entry name" value="Cobalamin_Transport"/>
</dbReference>
<dbReference type="OrthoDB" id="9440006at2759"/>
<comment type="caution">
    <text evidence="17">The sequence shown here is derived from an EMBL/GenBank/DDBJ whole genome shotgun (WGS) entry which is preliminary data.</text>
</comment>
<name>V8N423_OPHHA</name>
<evidence type="ECO:0000256" key="1">
    <source>
        <dbReference type="ARBA" id="ARBA00004613"/>
    </source>
</evidence>
<feature type="binding site" evidence="15">
    <location>
        <position position="52"/>
    </location>
    <ligand>
        <name>cyanocob(III)alamin</name>
        <dbReference type="ChEBI" id="CHEBI:17439"/>
    </ligand>
</feature>
<evidence type="ECO:0000256" key="8">
    <source>
        <dbReference type="ARBA" id="ARBA00023065"/>
    </source>
</evidence>
<evidence type="ECO:0000256" key="4">
    <source>
        <dbReference type="ARBA" id="ARBA00022448"/>
    </source>
</evidence>
<feature type="non-terminal residue" evidence="17">
    <location>
        <position position="110"/>
    </location>
</feature>
<evidence type="ECO:0000256" key="9">
    <source>
        <dbReference type="ARBA" id="ARBA00023157"/>
    </source>
</evidence>
<dbReference type="GO" id="GO:0046872">
    <property type="term" value="F:metal ion binding"/>
    <property type="evidence" value="ECO:0007669"/>
    <property type="project" value="UniProtKB-KW"/>
</dbReference>
<keyword evidence="7" id="KW-0732">Signal</keyword>